<sequence length="88" mass="9879">MAGQDWVAPTAGFLMDNRRLGCAVERALGRLHDLRNRIAHHEPIYNRPLKDLHSTALTLAEWTCPVTAAWIESRCAVLSVLATCPWSR</sequence>
<evidence type="ECO:0000313" key="1">
    <source>
        <dbReference type="EMBL" id="GIG74276.1"/>
    </source>
</evidence>
<dbReference type="AlphaFoldDB" id="A0A8J3PNS5"/>
<organism evidence="1 2">
    <name type="scientific">Planosporangium flavigriseum</name>
    <dbReference type="NCBI Taxonomy" id="373681"/>
    <lineage>
        <taxon>Bacteria</taxon>
        <taxon>Bacillati</taxon>
        <taxon>Actinomycetota</taxon>
        <taxon>Actinomycetes</taxon>
        <taxon>Micromonosporales</taxon>
        <taxon>Micromonosporaceae</taxon>
        <taxon>Planosporangium</taxon>
    </lineage>
</organism>
<evidence type="ECO:0008006" key="3">
    <source>
        <dbReference type="Google" id="ProtNLM"/>
    </source>
</evidence>
<evidence type="ECO:0000313" key="2">
    <source>
        <dbReference type="Proteomes" id="UP000653674"/>
    </source>
</evidence>
<accession>A0A8J3PNS5</accession>
<keyword evidence="2" id="KW-1185">Reference proteome</keyword>
<dbReference type="EMBL" id="BONU01000016">
    <property type="protein sequence ID" value="GIG74276.1"/>
    <property type="molecule type" value="Genomic_DNA"/>
</dbReference>
<comment type="caution">
    <text evidence="1">The sequence shown here is derived from an EMBL/GenBank/DDBJ whole genome shotgun (WGS) entry which is preliminary data.</text>
</comment>
<name>A0A8J3PNS5_9ACTN</name>
<gene>
    <name evidence="1" type="ORF">Pfl04_26800</name>
</gene>
<dbReference type="Proteomes" id="UP000653674">
    <property type="component" value="Unassembled WGS sequence"/>
</dbReference>
<protein>
    <recommendedName>
        <fullName evidence="3">Abi-like protein</fullName>
    </recommendedName>
</protein>
<reference evidence="1" key="1">
    <citation type="submission" date="2021-01" db="EMBL/GenBank/DDBJ databases">
        <title>Whole genome shotgun sequence of Planosporangium flavigriseum NBRC 105377.</title>
        <authorList>
            <person name="Komaki H."/>
            <person name="Tamura T."/>
        </authorList>
    </citation>
    <scope>NUCLEOTIDE SEQUENCE</scope>
    <source>
        <strain evidence="1">NBRC 105377</strain>
    </source>
</reference>
<proteinExistence type="predicted"/>